<dbReference type="OMA" id="GVLIHRH"/>
<feature type="region of interest" description="Disordered" evidence="6">
    <location>
        <begin position="814"/>
        <end position="855"/>
    </location>
</feature>
<dbReference type="PROSITE" id="PS50178">
    <property type="entry name" value="ZF_FYVE"/>
    <property type="match status" value="1"/>
</dbReference>
<feature type="compositionally biased region" description="Acidic residues" evidence="6">
    <location>
        <begin position="478"/>
        <end position="490"/>
    </location>
</feature>
<dbReference type="InterPro" id="IPR011011">
    <property type="entry name" value="Znf_FYVE_PHD"/>
</dbReference>
<keyword evidence="4" id="KW-0472">Membrane</keyword>
<dbReference type="InterPro" id="IPR024608">
    <property type="entry name" value="SARA-like_SBD"/>
</dbReference>
<dbReference type="OrthoDB" id="5872154at2759"/>
<feature type="compositionally biased region" description="Low complexity" evidence="6">
    <location>
        <begin position="538"/>
        <end position="554"/>
    </location>
</feature>
<dbReference type="Gene3D" id="4.10.720.10">
    <property type="entry name" value="Smad anchor for receptor activation, Smad-binding domain"/>
    <property type="match status" value="1"/>
</dbReference>
<dbReference type="InterPro" id="IPR000306">
    <property type="entry name" value="Znf_FYVE"/>
</dbReference>
<name>A0A6P4I2F0_DROKI</name>
<dbReference type="SMART" id="SM01421">
    <property type="entry name" value="DUF3480"/>
    <property type="match status" value="1"/>
</dbReference>
<dbReference type="InterPro" id="IPR013083">
    <property type="entry name" value="Znf_RING/FYVE/PHD"/>
</dbReference>
<dbReference type="Gene3D" id="3.30.500.40">
    <property type="match status" value="1"/>
</dbReference>
<comment type="subcellular location">
    <subcellularLocation>
        <location evidence="4">Cytoplasm</location>
    </subcellularLocation>
    <subcellularLocation>
        <location evidence="4">Early endosome membrane</location>
    </subcellularLocation>
</comment>
<dbReference type="GO" id="GO:0016197">
    <property type="term" value="P:endosomal transport"/>
    <property type="evidence" value="ECO:0007669"/>
    <property type="project" value="TreeGrafter"/>
</dbReference>
<proteinExistence type="predicted"/>
<evidence type="ECO:0000259" key="7">
    <source>
        <dbReference type="PROSITE" id="PS50178"/>
    </source>
</evidence>
<dbReference type="PANTHER" id="PTHR46319">
    <property type="entry name" value="ZINC FINGER FYVE DOMAIN-CONTAINING PROTEIN"/>
    <property type="match status" value="1"/>
</dbReference>
<accession>A0A6P4I2F0</accession>
<keyword evidence="4" id="KW-0963">Cytoplasm</keyword>
<feature type="region of interest" description="Disordered" evidence="6">
    <location>
        <begin position="45"/>
        <end position="109"/>
    </location>
</feature>
<evidence type="ECO:0000256" key="1">
    <source>
        <dbReference type="ARBA" id="ARBA00022723"/>
    </source>
</evidence>
<feature type="compositionally biased region" description="Pro residues" evidence="6">
    <location>
        <begin position="661"/>
        <end position="673"/>
    </location>
</feature>
<evidence type="ECO:0000256" key="5">
    <source>
        <dbReference type="PROSITE-ProRule" id="PRU00091"/>
    </source>
</evidence>
<feature type="compositionally biased region" description="Acidic residues" evidence="6">
    <location>
        <begin position="381"/>
        <end position="399"/>
    </location>
</feature>
<sequence length="1398" mass="151411">MAMDLVDIDQVLDNLELRIAADEQLSRNAAAAAISGAAGRHLGDGASAGAPGGPPAAVAAAGTGGGSGKPQGLSGSAGDAGVQPIPVANPQVHPAGSINSGPPAAPTSAKSFVGVSQVFNSLDDYRNNVKSLEVDAQLPSYDWQTEPEHEDDLNKFSEEPRNKILGETTASSSESLTTSSCSTFSSGPSPVSNGSHSEELTTPPESDKQSALQVLPPNEVKEEVKEEDNHKEQVTEHQQQEIQEQELATPNMEDLAVGLSSISITASVTESQSMLPGEVTASSVLGQVLQELSEESSSTREPETEMTNGIEAPAPMAATAVPKLPPPQRKEQELPLQQHQPDLDDDDEDPQQQPRRSQPLTFCSTMDEISDTELDSMLQEMDADDNQDGGDQEMPEDEEKSATASPVTEEESVRILSDEQETTSNDQMNVDNFSQASTVEFADLKPQEATPVTAMGEDIASSFDSTESDSLSGRKLDEEEEQEVDKEQEDASLATDALETQEQRPQRPQTLDLNGCQAGSLTPSQEETPDNQEDRQLAEGAEGAGAVPEAGIVPGEDDEESPIYEAVGYSDPHANLGKVPPIWVPDNMAGQCMQCQQKFTMIKRRHHCRACGKVLCSVCCSQRFHLEFANEPESRVCVQCYMILSERQATGSSSGIAPGSALPPTPMRSPNPNNPMEYCSTIPPHRQVASTPGAPPPSVIVPVGVLKKTDGSSSNSSSSDGKKGTRKRKSVMFSDGIAPGSELASTMEQQWGEAKQARRGLSRSNSGAGSNPKPPTPATEEPPTRSIDTSSTLGMVAQLFRGSIPPSAAAATLAATETSSVNRSSNQAQTSPRRKAEPARNRKLPPNADSQGCYLPAEENGLPPICLSKEGGEVDYKVVRNDASLLERLQNETLKFIVKNNFFVLVKVVNMSCCMNRWVLNFTTSGLHHMGSDELIILLEINPPKQGETSTSEVAALPKDIFQHLYEIYVEAEHARSSTHELAFTSPRNANFLGSREHGGFIFIRPTYQCLQGVIVPENPYLVGVLIHRHEVPWAKVLPLRLILRLGAQYRYYPCPLISVRGRESVYGEIAQTIINFLVDFRNYSYSLPAIRGLYIHMEDRQTTVIIPKYRQQDVIKAINVASDHILAFAGNFSKVADGHLVCMQNINDDRSEMYSYSTQAINIQGQPRKVTGASFFVLNESLKSTSGLSGKCSIVEDGLMVQIMAAKMEEVRQALRNQTDIDIVCGPIEATEDQSEIVSIKWVDNNRDINVGVKSPIDDQAMDGISNMRVHASFNYSNANYAIRLSDIYVVKCEEWYATNGGNYADITRIAEQLARSVSMALLPFLDLLAAAGINKLGLRASLDQENVGYEAGARGSKLPPLYMNALDNHLVATLHGESSNIQDPITLELVFYILNA</sequence>
<evidence type="ECO:0000313" key="8">
    <source>
        <dbReference type="Proteomes" id="UP001652661"/>
    </source>
</evidence>
<feature type="compositionally biased region" description="Low complexity" evidence="6">
    <location>
        <begin position="45"/>
        <end position="61"/>
    </location>
</feature>
<dbReference type="Pfam" id="PF01363">
    <property type="entry name" value="FYVE"/>
    <property type="match status" value="1"/>
</dbReference>
<dbReference type="Gene3D" id="3.30.1360.220">
    <property type="entry name" value="Domain of unknown function (DUF3480), N-terminal subdomain"/>
    <property type="match status" value="2"/>
</dbReference>
<dbReference type="Gene3D" id="3.30.40.10">
    <property type="entry name" value="Zinc/RING finger domain, C3HC4 (zinc finger)"/>
    <property type="match status" value="1"/>
</dbReference>
<keyword evidence="3" id="KW-0862">Zinc</keyword>
<dbReference type="GO" id="GO:0031901">
    <property type="term" value="C:early endosome membrane"/>
    <property type="evidence" value="ECO:0007669"/>
    <property type="project" value="UniProtKB-SubCell"/>
</dbReference>
<dbReference type="CDD" id="cd15729">
    <property type="entry name" value="FYVE_endofin"/>
    <property type="match status" value="1"/>
</dbReference>
<dbReference type="GO" id="GO:0005829">
    <property type="term" value="C:cytosol"/>
    <property type="evidence" value="ECO:0007669"/>
    <property type="project" value="UniProtKB-UniRule"/>
</dbReference>
<feature type="compositionally biased region" description="Basic and acidic residues" evidence="6">
    <location>
        <begin position="219"/>
        <end position="239"/>
    </location>
</feature>
<evidence type="ECO:0000256" key="3">
    <source>
        <dbReference type="ARBA" id="ARBA00022833"/>
    </source>
</evidence>
<dbReference type="FunFam" id="3.30.1360.220:FF:000002">
    <property type="entry name" value="Zinc finger FYVE domain-containing protein"/>
    <property type="match status" value="1"/>
</dbReference>
<dbReference type="Pfam" id="PF11409">
    <property type="entry name" value="SARA"/>
    <property type="match status" value="1"/>
</dbReference>
<dbReference type="SUPFAM" id="SSF57903">
    <property type="entry name" value="FYVE/PHD zinc finger"/>
    <property type="match status" value="1"/>
</dbReference>
<dbReference type="InterPro" id="IPR037145">
    <property type="entry name" value="SARA_Smad-bd_sf"/>
</dbReference>
<keyword evidence="8" id="KW-1185">Reference proteome</keyword>
<feature type="domain" description="FYVE-type" evidence="7">
    <location>
        <begin position="586"/>
        <end position="645"/>
    </location>
</feature>
<keyword evidence="1 4" id="KW-0479">Metal-binding</keyword>
<evidence type="ECO:0000256" key="2">
    <source>
        <dbReference type="ARBA" id="ARBA00022771"/>
    </source>
</evidence>
<evidence type="ECO:0000313" key="9">
    <source>
        <dbReference type="RefSeq" id="XP_017022304.1"/>
    </source>
</evidence>
<feature type="region of interest" description="Disordered" evidence="6">
    <location>
        <begin position="651"/>
        <end position="789"/>
    </location>
</feature>
<feature type="compositionally biased region" description="Low complexity" evidence="6">
    <location>
        <begin position="461"/>
        <end position="471"/>
    </location>
</feature>
<keyword evidence="2 5" id="KW-0863">Zinc-finger</keyword>
<dbReference type="PIRSF" id="PIRSF037289">
    <property type="entry name" value="SARA/endofin"/>
    <property type="match status" value="1"/>
</dbReference>
<organism evidence="8 9">
    <name type="scientific">Drosophila kikkawai</name>
    <name type="common">Fruit fly</name>
    <dbReference type="NCBI Taxonomy" id="30033"/>
    <lineage>
        <taxon>Eukaryota</taxon>
        <taxon>Metazoa</taxon>
        <taxon>Ecdysozoa</taxon>
        <taxon>Arthropoda</taxon>
        <taxon>Hexapoda</taxon>
        <taxon>Insecta</taxon>
        <taxon>Pterygota</taxon>
        <taxon>Neoptera</taxon>
        <taxon>Endopterygota</taxon>
        <taxon>Diptera</taxon>
        <taxon>Brachycera</taxon>
        <taxon>Muscomorpha</taxon>
        <taxon>Ephydroidea</taxon>
        <taxon>Drosophilidae</taxon>
        <taxon>Drosophila</taxon>
        <taxon>Sophophora</taxon>
    </lineage>
</organism>
<dbReference type="Pfam" id="PF11979">
    <property type="entry name" value="SARA_C"/>
    <property type="match status" value="1"/>
</dbReference>
<gene>
    <name evidence="9" type="primary">Sara</name>
</gene>
<feature type="compositionally biased region" description="Polar residues" evidence="6">
    <location>
        <begin position="821"/>
        <end position="831"/>
    </location>
</feature>
<dbReference type="InterPro" id="IPR035438">
    <property type="entry name" value="SARA/endofin"/>
</dbReference>
<feature type="region of interest" description="Disordered" evidence="6">
    <location>
        <begin position="288"/>
        <end position="558"/>
    </location>
</feature>
<reference evidence="8" key="1">
    <citation type="submission" date="2025-05" db="UniProtKB">
        <authorList>
            <consortium name="RefSeq"/>
        </authorList>
    </citation>
    <scope>NUCLEOTIDE SEQUENCE [LARGE SCALE GENOMIC DNA]</scope>
    <source>
        <strain evidence="8">14028-0561.14</strain>
    </source>
</reference>
<feature type="compositionally biased region" description="Polar residues" evidence="6">
    <location>
        <begin position="422"/>
        <end position="438"/>
    </location>
</feature>
<feature type="compositionally biased region" description="Low complexity" evidence="6">
    <location>
        <begin position="168"/>
        <end position="192"/>
    </location>
</feature>
<dbReference type="RefSeq" id="XP_017022304.1">
    <property type="nucleotide sequence ID" value="XM_017166815.3"/>
</dbReference>
<dbReference type="PANTHER" id="PTHR46319:SF3">
    <property type="entry name" value="ZINC FINGER FYVE DOMAIN-CONTAINING PROTEIN"/>
    <property type="match status" value="1"/>
</dbReference>
<feature type="region of interest" description="Disordered" evidence="6">
    <location>
        <begin position="140"/>
        <end position="244"/>
    </location>
</feature>
<feature type="compositionally biased region" description="Polar residues" evidence="6">
    <location>
        <begin position="506"/>
        <end position="526"/>
    </location>
</feature>
<feature type="compositionally biased region" description="Polar residues" evidence="6">
    <location>
        <begin position="355"/>
        <end position="364"/>
    </location>
</feature>
<protein>
    <recommendedName>
        <fullName evidence="4">Zinc finger FYVE domain-containing protein</fullName>
    </recommendedName>
</protein>
<dbReference type="GO" id="GO:0008270">
    <property type="term" value="F:zinc ion binding"/>
    <property type="evidence" value="ECO:0007669"/>
    <property type="project" value="UniProtKB-KW"/>
</dbReference>
<evidence type="ECO:0000256" key="4">
    <source>
        <dbReference type="PIRNR" id="PIRNR037289"/>
    </source>
</evidence>
<dbReference type="Proteomes" id="UP001652661">
    <property type="component" value="Chromosome 2R"/>
</dbReference>
<dbReference type="FunFam" id="3.30.40.10:FF:000084">
    <property type="entry name" value="Zinc finger, FYVE domain-containing 9b"/>
    <property type="match status" value="1"/>
</dbReference>
<keyword evidence="4" id="KW-0967">Endosome</keyword>
<evidence type="ECO:0000256" key="6">
    <source>
        <dbReference type="SAM" id="MobiDB-lite"/>
    </source>
</evidence>
<dbReference type="SMART" id="SM01422">
    <property type="entry name" value="SARA"/>
    <property type="match status" value="1"/>
</dbReference>
<dbReference type="InterPro" id="IPR017455">
    <property type="entry name" value="Znf_FYVE-rel"/>
</dbReference>
<reference evidence="9" key="2">
    <citation type="submission" date="2025-08" db="UniProtKB">
        <authorList>
            <consortium name="RefSeq"/>
        </authorList>
    </citation>
    <scope>IDENTIFICATION</scope>
    <source>
        <strain evidence="9">14028-0561.14</strain>
        <tissue evidence="9">Whole fly</tissue>
    </source>
</reference>
<dbReference type="SMART" id="SM00064">
    <property type="entry name" value="FYVE"/>
    <property type="match status" value="1"/>
</dbReference>
<dbReference type="InterPro" id="IPR022557">
    <property type="entry name" value="SARA-like_C"/>
</dbReference>
<feature type="compositionally biased region" description="Basic and acidic residues" evidence="6">
    <location>
        <begin position="152"/>
        <end position="164"/>
    </location>
</feature>